<name>A0ABD2PFP6_9CUCU</name>
<sequence length="250" mass="29513">MGNYPNAVLIDDYIVERTSRAFNSKYPELPQMHHKFAKLRRNFNATPRKRLNSVLGDENTRMNIIGYFAAYLRTSIRAVSIKFGISYSTIQEILAQHNFHPYSFIRLQKLVDTDLDRRFSYKNARTSKHSETYMDRRSKIYTRWHFYENNLNANLQNLNDVEDFIDGLSLVPALETLWFQMDGATSHDTRTHNGQMKNNFKVRWCGNRGPWIWPPRSLDFTPLDIYWWGRVKESDSDNKYGIAFSRSAGY</sequence>
<dbReference type="EMBL" id="JABFTP020000186">
    <property type="protein sequence ID" value="KAL3289607.1"/>
    <property type="molecule type" value="Genomic_DNA"/>
</dbReference>
<proteinExistence type="predicted"/>
<evidence type="ECO:0000313" key="2">
    <source>
        <dbReference type="Proteomes" id="UP001516400"/>
    </source>
</evidence>
<comment type="caution">
    <text evidence="1">The sequence shown here is derived from an EMBL/GenBank/DDBJ whole genome shotgun (WGS) entry which is preliminary data.</text>
</comment>
<dbReference type="AlphaFoldDB" id="A0ABD2PFP6"/>
<keyword evidence="2" id="KW-1185">Reference proteome</keyword>
<dbReference type="PANTHER" id="PTHR47326">
    <property type="entry name" value="TRANSPOSABLE ELEMENT TC3 TRANSPOSASE-LIKE PROTEIN"/>
    <property type="match status" value="1"/>
</dbReference>
<dbReference type="InterPro" id="IPR036397">
    <property type="entry name" value="RNaseH_sf"/>
</dbReference>
<dbReference type="Proteomes" id="UP001516400">
    <property type="component" value="Unassembled WGS sequence"/>
</dbReference>
<organism evidence="1 2">
    <name type="scientific">Cryptolaemus montrouzieri</name>
    <dbReference type="NCBI Taxonomy" id="559131"/>
    <lineage>
        <taxon>Eukaryota</taxon>
        <taxon>Metazoa</taxon>
        <taxon>Ecdysozoa</taxon>
        <taxon>Arthropoda</taxon>
        <taxon>Hexapoda</taxon>
        <taxon>Insecta</taxon>
        <taxon>Pterygota</taxon>
        <taxon>Neoptera</taxon>
        <taxon>Endopterygota</taxon>
        <taxon>Coleoptera</taxon>
        <taxon>Polyphaga</taxon>
        <taxon>Cucujiformia</taxon>
        <taxon>Coccinelloidea</taxon>
        <taxon>Coccinellidae</taxon>
        <taxon>Scymninae</taxon>
        <taxon>Scymnini</taxon>
        <taxon>Cryptolaemus</taxon>
    </lineage>
</organism>
<accession>A0ABD2PFP6</accession>
<evidence type="ECO:0000313" key="1">
    <source>
        <dbReference type="EMBL" id="KAL3289607.1"/>
    </source>
</evidence>
<dbReference type="PANTHER" id="PTHR47326:SF1">
    <property type="entry name" value="HTH PSQ-TYPE DOMAIN-CONTAINING PROTEIN"/>
    <property type="match status" value="1"/>
</dbReference>
<dbReference type="Gene3D" id="3.30.420.10">
    <property type="entry name" value="Ribonuclease H-like superfamily/Ribonuclease H"/>
    <property type="match status" value="1"/>
</dbReference>
<reference evidence="1 2" key="1">
    <citation type="journal article" date="2021" name="BMC Biol.">
        <title>Horizontally acquired antibacterial genes associated with adaptive radiation of ladybird beetles.</title>
        <authorList>
            <person name="Li H.S."/>
            <person name="Tang X.F."/>
            <person name="Huang Y.H."/>
            <person name="Xu Z.Y."/>
            <person name="Chen M.L."/>
            <person name="Du X.Y."/>
            <person name="Qiu B.Y."/>
            <person name="Chen P.T."/>
            <person name="Zhang W."/>
            <person name="Slipinski A."/>
            <person name="Escalona H.E."/>
            <person name="Waterhouse R.M."/>
            <person name="Zwick A."/>
            <person name="Pang H."/>
        </authorList>
    </citation>
    <scope>NUCLEOTIDE SEQUENCE [LARGE SCALE GENOMIC DNA]</scope>
    <source>
        <strain evidence="1">SYSU2018</strain>
    </source>
</reference>
<gene>
    <name evidence="1" type="ORF">HHI36_023019</name>
</gene>
<protein>
    <submittedName>
        <fullName evidence="1">Uncharacterized protein</fullName>
    </submittedName>
</protein>